<dbReference type="SUPFAM" id="SSF52402">
    <property type="entry name" value="Adenine nucleotide alpha hydrolases-like"/>
    <property type="match status" value="1"/>
</dbReference>
<dbReference type="EMBL" id="REFO01000011">
    <property type="protein sequence ID" value="RMA97104.1"/>
    <property type="molecule type" value="Genomic_DNA"/>
</dbReference>
<dbReference type="Pfam" id="PF20258">
    <property type="entry name" value="tRNA_Me_trans_C"/>
    <property type="match status" value="1"/>
</dbReference>
<feature type="region of interest" description="Interaction with tRNA" evidence="9">
    <location>
        <begin position="147"/>
        <end position="149"/>
    </location>
</feature>
<dbReference type="FunFam" id="2.30.30.280:FF:000001">
    <property type="entry name" value="tRNA-specific 2-thiouridylase MnmA"/>
    <property type="match status" value="1"/>
</dbReference>
<evidence type="ECO:0000256" key="7">
    <source>
        <dbReference type="ARBA" id="ARBA00023157"/>
    </source>
</evidence>
<dbReference type="HAMAP" id="MF_00144">
    <property type="entry name" value="tRNA_thiouridyl_MnmA"/>
    <property type="match status" value="1"/>
</dbReference>
<keyword evidence="3 9" id="KW-0819">tRNA processing</keyword>
<proteinExistence type="inferred from homology"/>
<comment type="catalytic activity">
    <reaction evidence="8 9">
        <text>S-sulfanyl-L-cysteinyl-[protein] + uridine(34) in tRNA + AH2 + ATP = 2-thiouridine(34) in tRNA + L-cysteinyl-[protein] + A + AMP + diphosphate + H(+)</text>
        <dbReference type="Rhea" id="RHEA:47032"/>
        <dbReference type="Rhea" id="RHEA-COMP:10131"/>
        <dbReference type="Rhea" id="RHEA-COMP:11726"/>
        <dbReference type="Rhea" id="RHEA-COMP:11727"/>
        <dbReference type="Rhea" id="RHEA-COMP:11728"/>
        <dbReference type="ChEBI" id="CHEBI:13193"/>
        <dbReference type="ChEBI" id="CHEBI:15378"/>
        <dbReference type="ChEBI" id="CHEBI:17499"/>
        <dbReference type="ChEBI" id="CHEBI:29950"/>
        <dbReference type="ChEBI" id="CHEBI:30616"/>
        <dbReference type="ChEBI" id="CHEBI:33019"/>
        <dbReference type="ChEBI" id="CHEBI:61963"/>
        <dbReference type="ChEBI" id="CHEBI:65315"/>
        <dbReference type="ChEBI" id="CHEBI:87170"/>
        <dbReference type="ChEBI" id="CHEBI:456215"/>
        <dbReference type="EC" id="2.8.1.13"/>
    </reaction>
</comment>
<sequence>MKKVAVGMSGGVDSSVAALLLKEQGYEVIGITLKLSSIQACEDIQVCCSPQDVKDAKKVASYLGIQHFTIDWEKDFKDKVIDYFINDLKEGKTPNPCSICNREIKTGRLYKYVKAVLGIDYLATGHYINTVEIEGQKLIKRGIDKNKDQSYFMALVEKEVINGLIFPLGNLTKEKTREIAGKYKLPVSKKKDSFEICFTAGKTPAEYIQETKSFELEEGDIYHISGKKLGKHKGIAYYTIGQRRGLGIRWNEPLYVLDKIPEKNILIVGENKELLTDFVETINFNFHLPIEKWQGNLKVQGRYRQKPVDVEDFSYKDGVLKVKFKQPQIKFASGQILAVYKDDILLGGGIIK</sequence>
<comment type="function">
    <text evidence="9">Catalyzes the 2-thiolation of uridine at the wobble position (U34) of tRNA, leading to the formation of s(2)U34.</text>
</comment>
<dbReference type="Pfam" id="PF20259">
    <property type="entry name" value="tRNA_Me_trans_M"/>
    <property type="match status" value="1"/>
</dbReference>
<dbReference type="Gene3D" id="2.30.30.280">
    <property type="entry name" value="Adenine nucleotide alpha hydrolases-like domains"/>
    <property type="match status" value="1"/>
</dbReference>
<evidence type="ECO:0000256" key="5">
    <source>
        <dbReference type="ARBA" id="ARBA00022840"/>
    </source>
</evidence>
<dbReference type="Pfam" id="PF03054">
    <property type="entry name" value="tRNA_Me_trans"/>
    <property type="match status" value="1"/>
</dbReference>
<feature type="binding site" evidence="9">
    <location>
        <position position="33"/>
    </location>
    <ligand>
        <name>ATP</name>
        <dbReference type="ChEBI" id="CHEBI:30616"/>
    </ligand>
</feature>
<dbReference type="EC" id="2.8.1.13" evidence="9"/>
<feature type="active site" description="Cysteine persulfide intermediate" evidence="9">
    <location>
        <position position="197"/>
    </location>
</feature>
<keyword evidence="1 9" id="KW-0820">tRNA-binding</keyword>
<dbReference type="GO" id="GO:0005524">
    <property type="term" value="F:ATP binding"/>
    <property type="evidence" value="ECO:0007669"/>
    <property type="project" value="UniProtKB-KW"/>
</dbReference>
<comment type="caution">
    <text evidence="9">Lacks conserved residue(s) required for the propagation of feature annotation.</text>
</comment>
<feature type="disulfide bond" description="Alternate" evidence="9">
    <location>
        <begin position="100"/>
        <end position="197"/>
    </location>
</feature>
<dbReference type="OrthoDB" id="9800696at2"/>
<evidence type="ECO:0000256" key="6">
    <source>
        <dbReference type="ARBA" id="ARBA00022884"/>
    </source>
</evidence>
<dbReference type="Gene3D" id="2.40.30.10">
    <property type="entry name" value="Translation factors"/>
    <property type="match status" value="1"/>
</dbReference>
<dbReference type="InterPro" id="IPR023382">
    <property type="entry name" value="MnmA-like_central_sf"/>
</dbReference>
<accession>A0A3M0BKZ6</accession>
<feature type="domain" description="tRNA-specific 2-thiouridylase MnmA-like C-terminal" evidence="10">
    <location>
        <begin position="283"/>
        <end position="351"/>
    </location>
</feature>
<evidence type="ECO:0000313" key="13">
    <source>
        <dbReference type="Proteomes" id="UP000280842"/>
    </source>
</evidence>
<dbReference type="Proteomes" id="UP000280842">
    <property type="component" value="Unassembled WGS sequence"/>
</dbReference>
<dbReference type="GO" id="GO:0103016">
    <property type="term" value="F:tRNA-uridine 2-sulfurtransferase activity"/>
    <property type="evidence" value="ECO:0007669"/>
    <property type="project" value="UniProtKB-EC"/>
</dbReference>
<dbReference type="GO" id="GO:0005737">
    <property type="term" value="C:cytoplasm"/>
    <property type="evidence" value="ECO:0007669"/>
    <property type="project" value="UniProtKB-SubCell"/>
</dbReference>
<comment type="similarity">
    <text evidence="9">Belongs to the MnmA/TRMU family.</text>
</comment>
<dbReference type="RefSeq" id="WP_121922896.1">
    <property type="nucleotide sequence ID" value="NZ_REFO01000011.1"/>
</dbReference>
<dbReference type="NCBIfam" id="TIGR00420">
    <property type="entry name" value="trmU"/>
    <property type="match status" value="1"/>
</dbReference>
<keyword evidence="13" id="KW-1185">Reference proteome</keyword>
<dbReference type="InterPro" id="IPR014729">
    <property type="entry name" value="Rossmann-like_a/b/a_fold"/>
</dbReference>
<feature type="site" description="Interaction with tRNA" evidence="9">
    <location>
        <position position="126"/>
    </location>
</feature>
<reference evidence="12 13" key="1">
    <citation type="submission" date="2018-10" db="EMBL/GenBank/DDBJ databases">
        <title>Genomic Encyclopedia of Archaeal and Bacterial Type Strains, Phase II (KMG-II): from individual species to whole genera.</title>
        <authorList>
            <person name="Goeker M."/>
        </authorList>
    </citation>
    <scope>NUCLEOTIDE SEQUENCE [LARGE SCALE GENOMIC DNA]</scope>
    <source>
        <strain evidence="12 13">VM1</strain>
    </source>
</reference>
<evidence type="ECO:0000256" key="1">
    <source>
        <dbReference type="ARBA" id="ARBA00022555"/>
    </source>
</evidence>
<evidence type="ECO:0000313" key="12">
    <source>
        <dbReference type="EMBL" id="RMA97104.1"/>
    </source>
</evidence>
<keyword evidence="7 9" id="KW-1015">Disulfide bond</keyword>
<dbReference type="Gene3D" id="3.40.50.620">
    <property type="entry name" value="HUPs"/>
    <property type="match status" value="1"/>
</dbReference>
<organism evidence="12 13">
    <name type="scientific">Hydrogenothermus marinus</name>
    <dbReference type="NCBI Taxonomy" id="133270"/>
    <lineage>
        <taxon>Bacteria</taxon>
        <taxon>Pseudomonadati</taxon>
        <taxon>Aquificota</taxon>
        <taxon>Aquificia</taxon>
        <taxon>Aquificales</taxon>
        <taxon>Hydrogenothermaceae</taxon>
        <taxon>Hydrogenothermus</taxon>
    </lineage>
</organism>
<dbReference type="PANTHER" id="PTHR11933">
    <property type="entry name" value="TRNA 5-METHYLAMINOMETHYL-2-THIOURIDYLATE -METHYLTRANSFERASE"/>
    <property type="match status" value="1"/>
</dbReference>
<keyword evidence="9" id="KW-0963">Cytoplasm</keyword>
<dbReference type="GO" id="GO:0000049">
    <property type="term" value="F:tRNA binding"/>
    <property type="evidence" value="ECO:0007669"/>
    <property type="project" value="UniProtKB-KW"/>
</dbReference>
<evidence type="ECO:0000256" key="3">
    <source>
        <dbReference type="ARBA" id="ARBA00022694"/>
    </source>
</evidence>
<keyword evidence="6 9" id="KW-0694">RNA-binding</keyword>
<keyword evidence="4 9" id="KW-0547">Nucleotide-binding</keyword>
<dbReference type="AlphaFoldDB" id="A0A3M0BKZ6"/>
<keyword evidence="2 9" id="KW-0808">Transferase</keyword>
<evidence type="ECO:0000256" key="8">
    <source>
        <dbReference type="ARBA" id="ARBA00051542"/>
    </source>
</evidence>
<dbReference type="InterPro" id="IPR046885">
    <property type="entry name" value="MnmA-like_C"/>
</dbReference>
<dbReference type="NCBIfam" id="NF001138">
    <property type="entry name" value="PRK00143.1"/>
    <property type="match status" value="1"/>
</dbReference>
<comment type="subcellular location">
    <subcellularLocation>
        <location evidence="9">Cytoplasm</location>
    </subcellularLocation>
</comment>
<evidence type="ECO:0000259" key="10">
    <source>
        <dbReference type="Pfam" id="PF20258"/>
    </source>
</evidence>
<dbReference type="InterPro" id="IPR046884">
    <property type="entry name" value="MnmA-like_central"/>
</dbReference>
<protein>
    <recommendedName>
        <fullName evidence="9">tRNA-specific 2-thiouridylase MnmA</fullName>
        <ecNumber evidence="9">2.8.1.13</ecNumber>
    </recommendedName>
</protein>
<dbReference type="GO" id="GO:0002143">
    <property type="term" value="P:tRNA wobble position uridine thiolation"/>
    <property type="evidence" value="ECO:0007669"/>
    <property type="project" value="TreeGrafter"/>
</dbReference>
<feature type="binding site" evidence="9">
    <location>
        <begin position="7"/>
        <end position="14"/>
    </location>
    <ligand>
        <name>ATP</name>
        <dbReference type="ChEBI" id="CHEBI:30616"/>
    </ligand>
</feature>
<feature type="site" description="Interaction with tRNA" evidence="9">
    <location>
        <position position="335"/>
    </location>
</feature>
<keyword evidence="5 9" id="KW-0067">ATP-binding</keyword>
<dbReference type="CDD" id="cd01998">
    <property type="entry name" value="MnmA_TRMU-like"/>
    <property type="match status" value="1"/>
</dbReference>
<evidence type="ECO:0000256" key="4">
    <source>
        <dbReference type="ARBA" id="ARBA00022741"/>
    </source>
</evidence>
<name>A0A3M0BKZ6_9AQUI</name>
<evidence type="ECO:0000256" key="2">
    <source>
        <dbReference type="ARBA" id="ARBA00022679"/>
    </source>
</evidence>
<evidence type="ECO:0000256" key="9">
    <source>
        <dbReference type="HAMAP-Rule" id="MF_00144"/>
    </source>
</evidence>
<feature type="active site" description="Nucleophile" evidence="9">
    <location>
        <position position="100"/>
    </location>
</feature>
<comment type="caution">
    <text evidence="12">The sequence shown here is derived from an EMBL/GenBank/DDBJ whole genome shotgun (WGS) entry which is preliminary data.</text>
</comment>
<dbReference type="InterPro" id="IPR004506">
    <property type="entry name" value="MnmA-like"/>
</dbReference>
<gene>
    <name evidence="9" type="primary">mnmA</name>
    <name evidence="12" type="ORF">CLV39_0759</name>
</gene>
<feature type="region of interest" description="Interaction with tRNA" evidence="9">
    <location>
        <begin position="302"/>
        <end position="303"/>
    </location>
</feature>
<dbReference type="PANTHER" id="PTHR11933:SF5">
    <property type="entry name" value="MITOCHONDRIAL TRNA-SPECIFIC 2-THIOURIDYLASE 1"/>
    <property type="match status" value="1"/>
</dbReference>
<evidence type="ECO:0000259" key="11">
    <source>
        <dbReference type="Pfam" id="PF20259"/>
    </source>
</evidence>
<feature type="domain" description="tRNA-specific 2-thiouridylase MnmA-like central" evidence="11">
    <location>
        <begin position="216"/>
        <end position="270"/>
    </location>
</feature>
<feature type="binding site" evidence="9">
    <location>
        <position position="125"/>
    </location>
    <ligand>
        <name>ATP</name>
        <dbReference type="ChEBI" id="CHEBI:30616"/>
    </ligand>
</feature>